<dbReference type="EMBL" id="CP130319">
    <property type="protein sequence ID" value="WNR45241.1"/>
    <property type="molecule type" value="Genomic_DNA"/>
</dbReference>
<evidence type="ECO:0000256" key="3">
    <source>
        <dbReference type="PIRSR" id="PIRSR001359-3"/>
    </source>
</evidence>
<evidence type="ECO:0000256" key="2">
    <source>
        <dbReference type="PIRSR" id="PIRSR001359-2"/>
    </source>
</evidence>
<sequence>MTITSMKELLQDATTKGYAVPCFNAINSDMIRGIVQAAEEEQSPVILCHAEIHLKYSTLEHLAPILLEEAKRARVPVSILLDHGKSFNAVIKAMHLGFNAIMFDGSEYEYEENVRRTSEVVRIASQLGVTVEGELGYVTRPKSGGAEGEDDDTIIDDTSLYTDPAQARNFVERTGVDALAVAFGTVHGIYLKEPQLDLDRLERIRQSAGVPLVMHGGSGLSQEDFAQSIDRGIAKINYYTGMALNVAERLKEHMARAEEKVFYHDLMMSSIAYFREDAANIMRSFRSNGKA</sequence>
<accession>A0AA96LQ53</accession>
<keyword evidence="5" id="KW-1185">Reference proteome</keyword>
<gene>
    <name evidence="4" type="ORF">MJB10_03650</name>
</gene>
<dbReference type="InterPro" id="IPR013785">
    <property type="entry name" value="Aldolase_TIM"/>
</dbReference>
<feature type="binding site" evidence="3">
    <location>
        <position position="215"/>
    </location>
    <ligand>
        <name>Zn(2+)</name>
        <dbReference type="ChEBI" id="CHEBI:29105"/>
        <label>1</label>
        <note>catalytic</note>
    </ligand>
</feature>
<reference evidence="4" key="1">
    <citation type="submission" date="2022-02" db="EMBL/GenBank/DDBJ databases">
        <title>Paenibacillus sp. MBLB1832 Whole Genome Shotgun Sequencing.</title>
        <authorList>
            <person name="Hwang C.Y."/>
            <person name="Cho E.-S."/>
            <person name="Seo M.-J."/>
        </authorList>
    </citation>
    <scope>NUCLEOTIDE SEQUENCE</scope>
    <source>
        <strain evidence="4">MBLB1832</strain>
    </source>
</reference>
<evidence type="ECO:0000313" key="4">
    <source>
        <dbReference type="EMBL" id="WNR45241.1"/>
    </source>
</evidence>
<dbReference type="PIRSF" id="PIRSF001359">
    <property type="entry name" value="F_bP_aldolase_II"/>
    <property type="match status" value="1"/>
</dbReference>
<feature type="binding site" evidence="3">
    <location>
        <position position="83"/>
    </location>
    <ligand>
        <name>Zn(2+)</name>
        <dbReference type="ChEBI" id="CHEBI:29105"/>
        <label>1</label>
        <note>catalytic</note>
    </ligand>
</feature>
<evidence type="ECO:0000256" key="1">
    <source>
        <dbReference type="PIRSR" id="PIRSR001359-1"/>
    </source>
</evidence>
<name>A0AA96LQ53_9BACL</name>
<dbReference type="GO" id="GO:0005829">
    <property type="term" value="C:cytosol"/>
    <property type="evidence" value="ECO:0007669"/>
    <property type="project" value="TreeGrafter"/>
</dbReference>
<dbReference type="GO" id="GO:0005975">
    <property type="term" value="P:carbohydrate metabolic process"/>
    <property type="evidence" value="ECO:0007669"/>
    <property type="project" value="InterPro"/>
</dbReference>
<dbReference type="RefSeq" id="WP_314801824.1">
    <property type="nucleotide sequence ID" value="NZ_CP130319.1"/>
</dbReference>
<dbReference type="KEGG" id="proo:MJB10_03650"/>
<comment type="cofactor">
    <cofactor evidence="3">
        <name>Zn(2+)</name>
        <dbReference type="ChEBI" id="CHEBI:29105"/>
    </cofactor>
    <text evidence="3">Binds 2 Zn(2+) ions per subunit. One is catalytic and the other provides a structural contribution.</text>
</comment>
<dbReference type="PANTHER" id="PTHR30304:SF0">
    <property type="entry name" value="D-TAGATOSE-1,6-BISPHOSPHATE ALDOLASE SUBUNIT GATY-RELATED"/>
    <property type="match status" value="1"/>
</dbReference>
<organism evidence="4 5">
    <name type="scientific">Paenibacillus roseopurpureus</name>
    <dbReference type="NCBI Taxonomy" id="2918901"/>
    <lineage>
        <taxon>Bacteria</taxon>
        <taxon>Bacillati</taxon>
        <taxon>Bacillota</taxon>
        <taxon>Bacilli</taxon>
        <taxon>Bacillales</taxon>
        <taxon>Paenibacillaceae</taxon>
        <taxon>Paenibacillus</taxon>
    </lineage>
</organism>
<dbReference type="Gene3D" id="3.20.20.70">
    <property type="entry name" value="Aldolase class I"/>
    <property type="match status" value="1"/>
</dbReference>
<keyword evidence="3" id="KW-0479">Metal-binding</keyword>
<feature type="binding site" evidence="3">
    <location>
        <position position="134"/>
    </location>
    <ligand>
        <name>Zn(2+)</name>
        <dbReference type="ChEBI" id="CHEBI:29105"/>
        <label>2</label>
    </ligand>
</feature>
<feature type="binding site" evidence="2">
    <location>
        <begin position="237"/>
        <end position="240"/>
    </location>
    <ligand>
        <name>dihydroxyacetone phosphate</name>
        <dbReference type="ChEBI" id="CHEBI:57642"/>
    </ligand>
</feature>
<dbReference type="NCBIfam" id="TIGR00167">
    <property type="entry name" value="cbbA"/>
    <property type="match status" value="1"/>
</dbReference>
<feature type="binding site" evidence="2">
    <location>
        <begin position="216"/>
        <end position="218"/>
    </location>
    <ligand>
        <name>dihydroxyacetone phosphate</name>
        <dbReference type="ChEBI" id="CHEBI:57642"/>
    </ligand>
</feature>
<dbReference type="GO" id="GO:0009025">
    <property type="term" value="F:tagatose-bisphosphate aldolase activity"/>
    <property type="evidence" value="ECO:0007669"/>
    <property type="project" value="TreeGrafter"/>
</dbReference>
<dbReference type="AlphaFoldDB" id="A0AA96LQ53"/>
<dbReference type="Proteomes" id="UP001304650">
    <property type="component" value="Chromosome"/>
</dbReference>
<keyword evidence="3" id="KW-0862">Zinc</keyword>
<protein>
    <submittedName>
        <fullName evidence="4">Class II fructose-bisphosphate aldolase</fullName>
    </submittedName>
</protein>
<dbReference type="InterPro" id="IPR000771">
    <property type="entry name" value="FBA_II"/>
</dbReference>
<dbReference type="CDD" id="cd00947">
    <property type="entry name" value="TBP_aldolase_IIB"/>
    <property type="match status" value="1"/>
</dbReference>
<feature type="active site" description="Proton donor" evidence="1">
    <location>
        <position position="82"/>
    </location>
</feature>
<feature type="binding site" evidence="3">
    <location>
        <position position="104"/>
    </location>
    <ligand>
        <name>Zn(2+)</name>
        <dbReference type="ChEBI" id="CHEBI:29105"/>
        <label>2</label>
    </ligand>
</feature>
<dbReference type="GO" id="GO:0008270">
    <property type="term" value="F:zinc ion binding"/>
    <property type="evidence" value="ECO:0007669"/>
    <property type="project" value="InterPro"/>
</dbReference>
<proteinExistence type="predicted"/>
<feature type="binding site" evidence="3">
    <location>
        <position position="187"/>
    </location>
    <ligand>
        <name>Zn(2+)</name>
        <dbReference type="ChEBI" id="CHEBI:29105"/>
        <label>1</label>
        <note>catalytic</note>
    </ligand>
</feature>
<evidence type="ECO:0000313" key="5">
    <source>
        <dbReference type="Proteomes" id="UP001304650"/>
    </source>
</evidence>
<dbReference type="Pfam" id="PF01116">
    <property type="entry name" value="F_bP_aldolase"/>
    <property type="match status" value="1"/>
</dbReference>
<dbReference type="SUPFAM" id="SSF51569">
    <property type="entry name" value="Aldolase"/>
    <property type="match status" value="1"/>
</dbReference>
<feature type="binding site" evidence="2">
    <location>
        <position position="188"/>
    </location>
    <ligand>
        <name>dihydroxyacetone phosphate</name>
        <dbReference type="ChEBI" id="CHEBI:57642"/>
    </ligand>
</feature>
<dbReference type="InterPro" id="IPR050246">
    <property type="entry name" value="Class_II_FBP_aldolase"/>
</dbReference>
<dbReference type="PANTHER" id="PTHR30304">
    <property type="entry name" value="D-TAGATOSE-1,6-BISPHOSPHATE ALDOLASE"/>
    <property type="match status" value="1"/>
</dbReference>